<gene>
    <name evidence="2" type="ORF">WKI68_28745</name>
</gene>
<reference evidence="2 3" key="1">
    <citation type="submission" date="2024-03" db="EMBL/GenBank/DDBJ databases">
        <title>Novel Streptomyces species of biotechnological and ecological value are a feature of Machair soil.</title>
        <authorList>
            <person name="Prole J.R."/>
            <person name="Goodfellow M."/>
            <person name="Allenby N."/>
            <person name="Ward A.C."/>
        </authorList>
    </citation>
    <scope>NUCLEOTIDE SEQUENCE [LARGE SCALE GENOMIC DNA]</scope>
    <source>
        <strain evidence="2 3">MS1.HAVA.3</strain>
    </source>
</reference>
<dbReference type="Proteomes" id="UP001382904">
    <property type="component" value="Unassembled WGS sequence"/>
</dbReference>
<organism evidence="2 3">
    <name type="scientific">Streptomyces caledonius</name>
    <dbReference type="NCBI Taxonomy" id="3134107"/>
    <lineage>
        <taxon>Bacteria</taxon>
        <taxon>Bacillati</taxon>
        <taxon>Actinomycetota</taxon>
        <taxon>Actinomycetes</taxon>
        <taxon>Kitasatosporales</taxon>
        <taxon>Streptomycetaceae</taxon>
        <taxon>Streptomyces</taxon>
    </lineage>
</organism>
<sequence>MIKTLGRSTAALVCGLALASCTSGEPEAKSEQPCGVSPSSQEGVLLRGIIPAEGFKALVYNSTSEVATGLRSALPETSPERRTSPKSTCALWAAGQTGGDRVTFRFGWVSRASKEVEQPLSKGVPFEMDGGAFGQANDTDTSLYVGCEMPGELGGPSKSAWFHATAEHNISPPRTDIDQTVRDRQTALTYLMARRVTDALGCENKPLEKPPVVKPLPSP</sequence>
<evidence type="ECO:0000313" key="2">
    <source>
        <dbReference type="EMBL" id="MEJ8644232.1"/>
    </source>
</evidence>
<dbReference type="PROSITE" id="PS51257">
    <property type="entry name" value="PROKAR_LIPOPROTEIN"/>
    <property type="match status" value="1"/>
</dbReference>
<evidence type="ECO:0008006" key="4">
    <source>
        <dbReference type="Google" id="ProtNLM"/>
    </source>
</evidence>
<feature type="chain" id="PRO_5046355859" description="DUF3558 domain-containing protein" evidence="1">
    <location>
        <begin position="20"/>
        <end position="219"/>
    </location>
</feature>
<feature type="signal peptide" evidence="1">
    <location>
        <begin position="1"/>
        <end position="19"/>
    </location>
</feature>
<name>A0ABU8U8L1_9ACTN</name>
<accession>A0ABU8U8L1</accession>
<dbReference type="EMBL" id="JBBKAM010000002">
    <property type="protein sequence ID" value="MEJ8644232.1"/>
    <property type="molecule type" value="Genomic_DNA"/>
</dbReference>
<evidence type="ECO:0000313" key="3">
    <source>
        <dbReference type="Proteomes" id="UP001382904"/>
    </source>
</evidence>
<keyword evidence="1" id="KW-0732">Signal</keyword>
<comment type="caution">
    <text evidence="2">The sequence shown here is derived from an EMBL/GenBank/DDBJ whole genome shotgun (WGS) entry which is preliminary data.</text>
</comment>
<keyword evidence="3" id="KW-1185">Reference proteome</keyword>
<evidence type="ECO:0000256" key="1">
    <source>
        <dbReference type="SAM" id="SignalP"/>
    </source>
</evidence>
<proteinExistence type="predicted"/>
<protein>
    <recommendedName>
        <fullName evidence="4">DUF3558 domain-containing protein</fullName>
    </recommendedName>
</protein>